<evidence type="ECO:0000313" key="2">
    <source>
        <dbReference type="Proteomes" id="UP001149822"/>
    </source>
</evidence>
<name>A0ABT4J864_9RHOB</name>
<sequence length="131" mass="13866">MIQMIGLFEGPNLGKALRESIDLRSAAVRFGDNLVFIGNTVQDSLAAETLQEPNAAVSVARLIEDLAPDVTLLLLPPILEGDTGLSGLGMVETLLMVSDGTSTIPSDLRRCDRLIENGPPVLGVVLVDAEQ</sequence>
<accession>A0ABT4J864</accession>
<proteinExistence type="predicted"/>
<protein>
    <submittedName>
        <fullName evidence="1">Uncharacterized protein</fullName>
    </submittedName>
</protein>
<reference evidence="1" key="1">
    <citation type="submission" date="2022-12" db="EMBL/GenBank/DDBJ databases">
        <title>Paracoccus sp. EF6 isolated from a lake water.</title>
        <authorList>
            <person name="Liu H."/>
        </authorList>
    </citation>
    <scope>NUCLEOTIDE SEQUENCE</scope>
    <source>
        <strain evidence="1">EF6</strain>
    </source>
</reference>
<dbReference type="RefSeq" id="WP_268943391.1">
    <property type="nucleotide sequence ID" value="NZ_JAPTYD010000034.1"/>
</dbReference>
<organism evidence="1 2">
    <name type="scientific">Paracoccus benzoatiresistens</name>
    <dbReference type="NCBI Taxonomy" id="2997341"/>
    <lineage>
        <taxon>Bacteria</taxon>
        <taxon>Pseudomonadati</taxon>
        <taxon>Pseudomonadota</taxon>
        <taxon>Alphaproteobacteria</taxon>
        <taxon>Rhodobacterales</taxon>
        <taxon>Paracoccaceae</taxon>
        <taxon>Paracoccus</taxon>
    </lineage>
</organism>
<keyword evidence="2" id="KW-1185">Reference proteome</keyword>
<comment type="caution">
    <text evidence="1">The sequence shown here is derived from an EMBL/GenBank/DDBJ whole genome shotgun (WGS) entry which is preliminary data.</text>
</comment>
<dbReference type="Proteomes" id="UP001149822">
    <property type="component" value="Unassembled WGS sequence"/>
</dbReference>
<evidence type="ECO:0000313" key="1">
    <source>
        <dbReference type="EMBL" id="MCZ0963318.1"/>
    </source>
</evidence>
<gene>
    <name evidence="1" type="ORF">OU682_17045</name>
</gene>
<dbReference type="EMBL" id="JAPTYD010000034">
    <property type="protein sequence ID" value="MCZ0963318.1"/>
    <property type="molecule type" value="Genomic_DNA"/>
</dbReference>